<organism evidence="2 3">
    <name type="scientific">Claviceps africana</name>
    <dbReference type="NCBI Taxonomy" id="83212"/>
    <lineage>
        <taxon>Eukaryota</taxon>
        <taxon>Fungi</taxon>
        <taxon>Dikarya</taxon>
        <taxon>Ascomycota</taxon>
        <taxon>Pezizomycotina</taxon>
        <taxon>Sordariomycetes</taxon>
        <taxon>Hypocreomycetidae</taxon>
        <taxon>Hypocreales</taxon>
        <taxon>Clavicipitaceae</taxon>
        <taxon>Claviceps</taxon>
    </lineage>
</organism>
<dbReference type="EMBL" id="SRPY01000142">
    <property type="protein sequence ID" value="KAG5928019.1"/>
    <property type="molecule type" value="Genomic_DNA"/>
</dbReference>
<feature type="compositionally biased region" description="Low complexity" evidence="1">
    <location>
        <begin position="21"/>
        <end position="38"/>
    </location>
</feature>
<dbReference type="Proteomes" id="UP000811619">
    <property type="component" value="Unassembled WGS sequence"/>
</dbReference>
<dbReference type="AlphaFoldDB" id="A0A8K0J9V5"/>
<comment type="caution">
    <text evidence="2">The sequence shown here is derived from an EMBL/GenBank/DDBJ whole genome shotgun (WGS) entry which is preliminary data.</text>
</comment>
<evidence type="ECO:0000313" key="2">
    <source>
        <dbReference type="EMBL" id="KAG5928019.1"/>
    </source>
</evidence>
<feature type="compositionally biased region" description="Polar residues" evidence="1">
    <location>
        <begin position="39"/>
        <end position="55"/>
    </location>
</feature>
<name>A0A8K0J9V5_9HYPO</name>
<evidence type="ECO:0000256" key="1">
    <source>
        <dbReference type="SAM" id="MobiDB-lite"/>
    </source>
</evidence>
<accession>A0A8K0J9V5</accession>
<sequence>MKRDKTLVDSLFHGARDCSHPTQDPQDADQQADPTRTASASGSQDEQNMFLSASELSVDAKGKRPSRLGAVLIA</sequence>
<feature type="region of interest" description="Disordered" evidence="1">
    <location>
        <begin position="1"/>
        <end position="74"/>
    </location>
</feature>
<gene>
    <name evidence="2" type="ORF">E4U42_001401</name>
</gene>
<reference evidence="2" key="1">
    <citation type="journal article" date="2020" name="bioRxiv">
        <title>Whole genome comparisons of ergot fungi reveals the divergence and evolution of species within the genus Claviceps are the result of varying mechanisms driving genome evolution and host range expansion.</title>
        <authorList>
            <person name="Wyka S.A."/>
            <person name="Mondo S.J."/>
            <person name="Liu M."/>
            <person name="Dettman J."/>
            <person name="Nalam V."/>
            <person name="Broders K.D."/>
        </authorList>
    </citation>
    <scope>NUCLEOTIDE SEQUENCE</scope>
    <source>
        <strain evidence="2">CCC 489</strain>
    </source>
</reference>
<protein>
    <submittedName>
        <fullName evidence="2">Uncharacterized protein</fullName>
    </submittedName>
</protein>
<evidence type="ECO:0000313" key="3">
    <source>
        <dbReference type="Proteomes" id="UP000811619"/>
    </source>
</evidence>
<keyword evidence="3" id="KW-1185">Reference proteome</keyword>
<proteinExistence type="predicted"/>